<dbReference type="Proteomes" id="UP000664620">
    <property type="component" value="Unassembled WGS sequence"/>
</dbReference>
<comment type="caution">
    <text evidence="1">The sequence shown here is derived from an EMBL/GenBank/DDBJ whole genome shotgun (WGS) entry which is preliminary data.</text>
</comment>
<evidence type="ECO:0000313" key="1">
    <source>
        <dbReference type="EMBL" id="MBO2029581.1"/>
    </source>
</evidence>
<reference evidence="1" key="1">
    <citation type="submission" date="2021-03" db="EMBL/GenBank/DDBJ databases">
        <title>Molecular epidemiology and mechanisms of colistin and carbapenem resistance in Enterobacteriaceae from clinical isolates, the environment and porcine samples in Pretoria, South Africa.</title>
        <authorList>
            <person name="Bogoshi D."/>
            <person name="Mbelle N.M."/>
            <person name="Naidoo V."/>
            <person name="Osei Sekyere J."/>
        </authorList>
    </citation>
    <scope>NUCLEOTIDE SEQUENCE</scope>
    <source>
        <strain evidence="1">C034</strain>
    </source>
</reference>
<accession>A0A939NNK5</accession>
<organism evidence="1 2">
    <name type="scientific">Klebsiella pneumoniae</name>
    <dbReference type="NCBI Taxonomy" id="573"/>
    <lineage>
        <taxon>Bacteria</taxon>
        <taxon>Pseudomonadati</taxon>
        <taxon>Pseudomonadota</taxon>
        <taxon>Gammaproteobacteria</taxon>
        <taxon>Enterobacterales</taxon>
        <taxon>Enterobacteriaceae</taxon>
        <taxon>Klebsiella/Raoultella group</taxon>
        <taxon>Klebsiella</taxon>
        <taxon>Klebsiella pneumoniae complex</taxon>
    </lineage>
</organism>
<dbReference type="EMBL" id="JAGETO010000135">
    <property type="protein sequence ID" value="MBO2029581.1"/>
    <property type="molecule type" value="Genomic_DNA"/>
</dbReference>
<proteinExistence type="predicted"/>
<name>A0A939NNK5_KLEPN</name>
<gene>
    <name evidence="1" type="ORF">J4734_23970</name>
</gene>
<evidence type="ECO:0000313" key="2">
    <source>
        <dbReference type="Proteomes" id="UP000664620"/>
    </source>
</evidence>
<dbReference type="AlphaFoldDB" id="A0A939NNK5"/>
<sequence>MGGEPVLLPDHYSAERRGDYGQLPGCADRRKWVQRILDHDGSHGEDGGIEARLRLGKRSV</sequence>
<protein>
    <submittedName>
        <fullName evidence="1">Uncharacterized protein</fullName>
    </submittedName>
</protein>